<accession>A0ACC0N1H5</accession>
<dbReference type="EMBL" id="CM046394">
    <property type="protein sequence ID" value="KAI8547106.1"/>
    <property type="molecule type" value="Genomic_DNA"/>
</dbReference>
<protein>
    <submittedName>
        <fullName evidence="1">Uncharacterized protein</fullName>
    </submittedName>
</protein>
<evidence type="ECO:0000313" key="2">
    <source>
        <dbReference type="Proteomes" id="UP001062846"/>
    </source>
</evidence>
<keyword evidence="2" id="KW-1185">Reference proteome</keyword>
<comment type="caution">
    <text evidence="1">The sequence shown here is derived from an EMBL/GenBank/DDBJ whole genome shotgun (WGS) entry which is preliminary data.</text>
</comment>
<proteinExistence type="predicted"/>
<dbReference type="Proteomes" id="UP001062846">
    <property type="component" value="Chromosome 7"/>
</dbReference>
<name>A0ACC0N1H5_RHOML</name>
<sequence length="89" mass="10063">MGLDNFKQLISRVFSQPLGQILKVEIFAMICLKHLRTVNLCSTLFQGGHDIRCAKLPGAIYQSSQSPEQGVTLFRYELDSKGSRKLYLD</sequence>
<organism evidence="1 2">
    <name type="scientific">Rhododendron molle</name>
    <name type="common">Chinese azalea</name>
    <name type="synonym">Azalea mollis</name>
    <dbReference type="NCBI Taxonomy" id="49168"/>
    <lineage>
        <taxon>Eukaryota</taxon>
        <taxon>Viridiplantae</taxon>
        <taxon>Streptophyta</taxon>
        <taxon>Embryophyta</taxon>
        <taxon>Tracheophyta</taxon>
        <taxon>Spermatophyta</taxon>
        <taxon>Magnoliopsida</taxon>
        <taxon>eudicotyledons</taxon>
        <taxon>Gunneridae</taxon>
        <taxon>Pentapetalae</taxon>
        <taxon>asterids</taxon>
        <taxon>Ericales</taxon>
        <taxon>Ericaceae</taxon>
        <taxon>Ericoideae</taxon>
        <taxon>Rhodoreae</taxon>
        <taxon>Rhododendron</taxon>
    </lineage>
</organism>
<evidence type="ECO:0000313" key="1">
    <source>
        <dbReference type="EMBL" id="KAI8547106.1"/>
    </source>
</evidence>
<gene>
    <name evidence="1" type="ORF">RHMOL_Rhmol07G0168700</name>
</gene>
<reference evidence="1" key="1">
    <citation type="submission" date="2022-02" db="EMBL/GenBank/DDBJ databases">
        <title>Plant Genome Project.</title>
        <authorList>
            <person name="Zhang R.-G."/>
        </authorList>
    </citation>
    <scope>NUCLEOTIDE SEQUENCE</scope>
    <source>
        <strain evidence="1">AT1</strain>
    </source>
</reference>